<sequence>MWSAGANGWWFLDNNEPLATAVAGIRYTLPEAGGIILLPTNAEIVDEYLSHVWPYWKFVDFDTCTGRSGRSAKAAKAFGKSSKSESKSKKGGADAKAEKVST</sequence>
<evidence type="ECO:0000313" key="3">
    <source>
        <dbReference type="Proteomes" id="UP001224775"/>
    </source>
</evidence>
<feature type="compositionally biased region" description="Basic and acidic residues" evidence="1">
    <location>
        <begin position="82"/>
        <end position="102"/>
    </location>
</feature>
<keyword evidence="3" id="KW-1185">Reference proteome</keyword>
<proteinExistence type="predicted"/>
<comment type="caution">
    <text evidence="2">The sequence shown here is derived from an EMBL/GenBank/DDBJ whole genome shotgun (WGS) entry which is preliminary data.</text>
</comment>
<evidence type="ECO:0000256" key="1">
    <source>
        <dbReference type="SAM" id="MobiDB-lite"/>
    </source>
</evidence>
<feature type="region of interest" description="Disordered" evidence="1">
    <location>
        <begin position="75"/>
        <end position="102"/>
    </location>
</feature>
<gene>
    <name evidence="2" type="ORF">QTG54_010314</name>
</gene>
<name>A0AAD8Y3Q2_9STRA</name>
<dbReference type="AlphaFoldDB" id="A0AAD8Y3Q2"/>
<dbReference type="EMBL" id="JATAAI010000019">
    <property type="protein sequence ID" value="KAK1738998.1"/>
    <property type="molecule type" value="Genomic_DNA"/>
</dbReference>
<accession>A0AAD8Y3Q2</accession>
<dbReference type="Proteomes" id="UP001224775">
    <property type="component" value="Unassembled WGS sequence"/>
</dbReference>
<reference evidence="2" key="1">
    <citation type="submission" date="2023-06" db="EMBL/GenBank/DDBJ databases">
        <title>Survivors Of The Sea: Transcriptome response of Skeletonema marinoi to long-term dormancy.</title>
        <authorList>
            <person name="Pinder M.I.M."/>
            <person name="Kourtchenko O."/>
            <person name="Robertson E.K."/>
            <person name="Larsson T."/>
            <person name="Maumus F."/>
            <person name="Osuna-Cruz C.M."/>
            <person name="Vancaester E."/>
            <person name="Stenow R."/>
            <person name="Vandepoele K."/>
            <person name="Ploug H."/>
            <person name="Bruchert V."/>
            <person name="Godhe A."/>
            <person name="Topel M."/>
        </authorList>
    </citation>
    <scope>NUCLEOTIDE SEQUENCE</scope>
    <source>
        <strain evidence="2">R05AC</strain>
    </source>
</reference>
<evidence type="ECO:0000313" key="2">
    <source>
        <dbReference type="EMBL" id="KAK1738998.1"/>
    </source>
</evidence>
<organism evidence="2 3">
    <name type="scientific">Skeletonema marinoi</name>
    <dbReference type="NCBI Taxonomy" id="267567"/>
    <lineage>
        <taxon>Eukaryota</taxon>
        <taxon>Sar</taxon>
        <taxon>Stramenopiles</taxon>
        <taxon>Ochrophyta</taxon>
        <taxon>Bacillariophyta</taxon>
        <taxon>Coscinodiscophyceae</taxon>
        <taxon>Thalassiosirophycidae</taxon>
        <taxon>Thalassiosirales</taxon>
        <taxon>Skeletonemataceae</taxon>
        <taxon>Skeletonema</taxon>
        <taxon>Skeletonema marinoi-dohrnii complex</taxon>
    </lineage>
</organism>
<protein>
    <submittedName>
        <fullName evidence="2">Uncharacterized protein</fullName>
    </submittedName>
</protein>